<dbReference type="AlphaFoldDB" id="A0A9Y2P753"/>
<evidence type="ECO:0000256" key="4">
    <source>
        <dbReference type="PIRSR" id="PIRSR001359-3"/>
    </source>
</evidence>
<feature type="active site" description="Proton donor" evidence="3">
    <location>
        <position position="82"/>
    </location>
</feature>
<dbReference type="PANTHER" id="PTHR30304:SF0">
    <property type="entry name" value="D-TAGATOSE-1,6-BISPHOSPHATE ALDOLASE SUBUNIT GATY-RELATED"/>
    <property type="match status" value="1"/>
</dbReference>
<keyword evidence="4" id="KW-0862">Zinc</keyword>
<dbReference type="SUPFAM" id="SSF51569">
    <property type="entry name" value="Aldolase"/>
    <property type="match status" value="1"/>
</dbReference>
<feature type="binding site" evidence="4">
    <location>
        <position position="104"/>
    </location>
    <ligand>
        <name>Zn(2+)</name>
        <dbReference type="ChEBI" id="CHEBI:29105"/>
        <label>2</label>
    </ligand>
</feature>
<dbReference type="GO" id="GO:0016832">
    <property type="term" value="F:aldehyde-lyase activity"/>
    <property type="evidence" value="ECO:0007669"/>
    <property type="project" value="InterPro"/>
</dbReference>
<name>A0A9Y2P753_9RHOB</name>
<keyword evidence="2" id="KW-0113">Calvin cycle</keyword>
<evidence type="ECO:0000256" key="3">
    <source>
        <dbReference type="PIRSR" id="PIRSR001359-1"/>
    </source>
</evidence>
<dbReference type="Pfam" id="PF01116">
    <property type="entry name" value="F_bP_aldolase"/>
    <property type="match status" value="1"/>
</dbReference>
<dbReference type="PANTHER" id="PTHR30304">
    <property type="entry name" value="D-TAGATOSE-1,6-BISPHOSPHATE ALDOLASE"/>
    <property type="match status" value="1"/>
</dbReference>
<dbReference type="InterPro" id="IPR000771">
    <property type="entry name" value="FBA_II"/>
</dbReference>
<feature type="binding site" evidence="4">
    <location>
        <position position="83"/>
    </location>
    <ligand>
        <name>Zn(2+)</name>
        <dbReference type="ChEBI" id="CHEBI:29105"/>
        <label>1</label>
        <note>catalytic</note>
    </ligand>
</feature>
<dbReference type="RefSeq" id="WP_270918873.1">
    <property type="nucleotide sequence ID" value="NZ_CP127247.1"/>
</dbReference>
<dbReference type="InterPro" id="IPR050246">
    <property type="entry name" value="Class_II_FBP_aldolase"/>
</dbReference>
<feature type="binding site" evidence="4">
    <location>
        <position position="134"/>
    </location>
    <ligand>
        <name>Zn(2+)</name>
        <dbReference type="ChEBI" id="CHEBI:29105"/>
        <label>2</label>
    </ligand>
</feature>
<evidence type="ECO:0000256" key="2">
    <source>
        <dbReference type="ARBA" id="ARBA00022567"/>
    </source>
</evidence>
<keyword evidence="4" id="KW-0479">Metal-binding</keyword>
<dbReference type="EMBL" id="CP127247">
    <property type="protein sequence ID" value="WIY25683.1"/>
    <property type="molecule type" value="Genomic_DNA"/>
</dbReference>
<gene>
    <name evidence="5" type="ORF">QPJ95_01655</name>
</gene>
<dbReference type="InterPro" id="IPR013785">
    <property type="entry name" value="Aldolase_TIM"/>
</dbReference>
<feature type="binding site" evidence="4">
    <location>
        <position position="202"/>
    </location>
    <ligand>
        <name>Zn(2+)</name>
        <dbReference type="ChEBI" id="CHEBI:29105"/>
        <label>1</label>
        <note>catalytic</note>
    </ligand>
</feature>
<evidence type="ECO:0000313" key="5">
    <source>
        <dbReference type="EMBL" id="WIY25683.1"/>
    </source>
</evidence>
<comment type="pathway">
    <text evidence="1">Carbohydrate biosynthesis; Calvin cycle.</text>
</comment>
<dbReference type="KEGG" id="ppso:QPJ95_01655"/>
<dbReference type="GO" id="GO:0008270">
    <property type="term" value="F:zinc ion binding"/>
    <property type="evidence" value="ECO:0007669"/>
    <property type="project" value="InterPro"/>
</dbReference>
<accession>A0A9Y2P753</accession>
<proteinExistence type="predicted"/>
<evidence type="ECO:0000256" key="1">
    <source>
        <dbReference type="ARBA" id="ARBA00005215"/>
    </source>
</evidence>
<sequence>MTLVTLADVLQPALKNNYAVAGLVTLGWEEMRAYVAAAEAENVAVILQAGPSCRDHTPLPVLGKMFRHLAEQASVPVVAHLDHGYTADDCRVAIESGFTSVMFDGSRTSLSQNIDDTAAIVEMAHAAGVSCEGEIGFVGYSGGEGSAGTDPDEAAKFARETGVDAMAISVGNVHLQQDKEGGLDEARIRSIEAVTTVPLVIHGGSGVPEFQRRALARGSKVCKFNIGTELRMVFGAALRDAVNRDPSRFDRVAILKETHDPLVQATRHVLRTFKAASGCAE</sequence>
<comment type="cofactor">
    <cofactor evidence="4">
        <name>Zn(2+)</name>
        <dbReference type="ChEBI" id="CHEBI:29105"/>
    </cofactor>
    <text evidence="4">Binds 2 Zn(2+) ions per subunit. One is catalytic and the other provides a structural contribution.</text>
</comment>
<protein>
    <submittedName>
        <fullName evidence="5">Class II fructose-bisphosphate aldolase</fullName>
    </submittedName>
</protein>
<evidence type="ECO:0000313" key="6">
    <source>
        <dbReference type="Proteomes" id="UP001238334"/>
    </source>
</evidence>
<dbReference type="GO" id="GO:0019253">
    <property type="term" value="P:reductive pentose-phosphate cycle"/>
    <property type="evidence" value="ECO:0007669"/>
    <property type="project" value="UniProtKB-KW"/>
</dbReference>
<dbReference type="Gene3D" id="3.20.20.70">
    <property type="entry name" value="Aldolase class I"/>
    <property type="match status" value="1"/>
</dbReference>
<dbReference type="PIRSF" id="PIRSF001359">
    <property type="entry name" value="F_bP_aldolase_II"/>
    <property type="match status" value="1"/>
</dbReference>
<organism evidence="5 6">
    <name type="scientific">Parasedimentitalea psychrophila</name>
    <dbReference type="NCBI Taxonomy" id="2997337"/>
    <lineage>
        <taxon>Bacteria</taxon>
        <taxon>Pseudomonadati</taxon>
        <taxon>Pseudomonadota</taxon>
        <taxon>Alphaproteobacteria</taxon>
        <taxon>Rhodobacterales</taxon>
        <taxon>Paracoccaceae</taxon>
        <taxon>Parasedimentitalea</taxon>
    </lineage>
</organism>
<keyword evidence="6" id="KW-1185">Reference proteome</keyword>
<dbReference type="Proteomes" id="UP001238334">
    <property type="component" value="Chromosome"/>
</dbReference>
<reference evidence="5 6" key="1">
    <citation type="submission" date="2023-06" db="EMBL/GenBank/DDBJ databases">
        <title>Parasedimentitalea psychrophila sp. nov., a psychrophilic bacterium isolated from deep-sea sediment.</title>
        <authorList>
            <person name="Li A."/>
        </authorList>
    </citation>
    <scope>NUCLEOTIDE SEQUENCE [LARGE SCALE GENOMIC DNA]</scope>
    <source>
        <strain evidence="5 6">QS115</strain>
    </source>
</reference>
<feature type="binding site" evidence="4">
    <location>
        <position position="174"/>
    </location>
    <ligand>
        <name>Zn(2+)</name>
        <dbReference type="ChEBI" id="CHEBI:29105"/>
        <label>1</label>
        <note>catalytic</note>
    </ligand>
</feature>